<proteinExistence type="predicted"/>
<dbReference type="STRING" id="1008459.TASI_1204"/>
<organism evidence="1 2">
    <name type="scientific">Taylorella asinigenitalis (strain MCE3)</name>
    <dbReference type="NCBI Taxonomy" id="1008459"/>
    <lineage>
        <taxon>Bacteria</taxon>
        <taxon>Pseudomonadati</taxon>
        <taxon>Pseudomonadota</taxon>
        <taxon>Betaproteobacteria</taxon>
        <taxon>Burkholderiales</taxon>
        <taxon>Alcaligenaceae</taxon>
        <taxon>Taylorella</taxon>
    </lineage>
</organism>
<gene>
    <name evidence="1" type="ordered locus">TASI_1204</name>
</gene>
<dbReference type="OrthoDB" id="1551452at2"/>
<name>G4QBH5_TAYAM</name>
<dbReference type="Proteomes" id="UP000009284">
    <property type="component" value="Chromosome"/>
</dbReference>
<evidence type="ECO:0000313" key="1">
    <source>
        <dbReference type="EMBL" id="AEP36953.1"/>
    </source>
</evidence>
<dbReference type="InterPro" id="IPR019062">
    <property type="entry name" value="Restrct_endonuc_II_HpaII"/>
</dbReference>
<keyword evidence="2" id="KW-1185">Reference proteome</keyword>
<dbReference type="HOGENOM" id="CLU_064503_0_0_4"/>
<dbReference type="Pfam" id="PF09561">
    <property type="entry name" value="RE_HpaII"/>
    <property type="match status" value="1"/>
</dbReference>
<evidence type="ECO:0000313" key="2">
    <source>
        <dbReference type="Proteomes" id="UP000009284"/>
    </source>
</evidence>
<reference key="1">
    <citation type="submission" date="2011-09" db="EMBL/GenBank/DDBJ databases">
        <title>Genomic characterization of the Taylorella genus.</title>
        <authorList>
            <person name="Hebert L."/>
            <person name="Moumen B."/>
            <person name="Pons N."/>
            <person name="Duquesne F."/>
            <person name="Breuil M.-F."/>
            <person name="Goux D."/>
            <person name="Batto J.-M."/>
            <person name="Renault P."/>
            <person name="Laugier C."/>
            <person name="Petry S."/>
        </authorList>
    </citation>
    <scope>NUCLEOTIDE SEQUENCE</scope>
    <source>
        <strain>MCE3</strain>
    </source>
</reference>
<dbReference type="KEGG" id="tas:TASI_1204"/>
<accession>G4QBH5</accession>
<dbReference type="AlphaFoldDB" id="G4QBH5"/>
<dbReference type="EC" id="3.1.21.4" evidence="1"/>
<dbReference type="GO" id="GO:0009036">
    <property type="term" value="F:type II site-specific deoxyribonuclease activity"/>
    <property type="evidence" value="ECO:0007669"/>
    <property type="project" value="UniProtKB-EC"/>
</dbReference>
<dbReference type="EMBL" id="CP003059">
    <property type="protein sequence ID" value="AEP36953.1"/>
    <property type="molecule type" value="Genomic_DNA"/>
</dbReference>
<sequence>MALVGNKGEWSEVLALFYILSSNVLHATDFKFEKQSIESSPVVGLERKDKLGNFLFKINDQIDIYLNGKFKLKISKAEFSEEYYYLLNELLKAQKTSFLIPKTESFLSRIGITSLKAPSRDKSDIILHLKDIFTSNIYKVAFSIKSQLGHSSSLLNASKSTNFIFRVRGNYLVKKFHTLHESLDCVSSNLEYISTENPTFLANLQFIDNQFDELLATALIQYYCHRTRSCKSVVEKLTQLNPLNLLNIKSYEFKFKSFLRSIALGMKPSTPWDGKDEASGGFLIIKSNGDMLLYHQRNRNEFEDYLLNNTKFETPSTTRHKFGFVYEESGENRIKLNLQIRFI</sequence>
<keyword evidence="1" id="KW-0378">Hydrolase</keyword>
<dbReference type="RefSeq" id="WP_014111847.1">
    <property type="nucleotide sequence ID" value="NC_016043.1"/>
</dbReference>
<dbReference type="REBASE" id="40702">
    <property type="entry name" value="TasMCE3ORF1204P"/>
</dbReference>
<dbReference type="eggNOG" id="ENOG502Z803">
    <property type="taxonomic scope" value="Bacteria"/>
</dbReference>
<reference evidence="1 2" key="2">
    <citation type="journal article" date="2012" name="PLoS ONE">
        <title>Genomic characterization of the taylorella genus.</title>
        <authorList>
            <person name="Hebert L."/>
            <person name="Moumen B."/>
            <person name="Pons N."/>
            <person name="Duquesne F."/>
            <person name="Breuil M.F."/>
            <person name="Goux D."/>
            <person name="Batto J.M."/>
            <person name="Laugier C."/>
            <person name="Renault P."/>
            <person name="Petry S."/>
        </authorList>
    </citation>
    <scope>NUCLEOTIDE SEQUENCE [LARGE SCALE GENOMIC DNA]</scope>
    <source>
        <strain evidence="1 2">MCE3</strain>
    </source>
</reference>
<protein>
    <submittedName>
        <fullName evidence="1">Type II restriction enzyme HpaII</fullName>
        <ecNumber evidence="1">3.1.21.4</ecNumber>
    </submittedName>
</protein>